<protein>
    <recommendedName>
        <fullName evidence="3">Nucleotidyltransferase family protein</fullName>
    </recommendedName>
</protein>
<evidence type="ECO:0000313" key="1">
    <source>
        <dbReference type="EMBL" id="MFB9647187.1"/>
    </source>
</evidence>
<dbReference type="EMBL" id="JBHMBE010000008">
    <property type="protein sequence ID" value="MFB9647187.1"/>
    <property type="molecule type" value="Genomic_DNA"/>
</dbReference>
<name>A0ABV5T3K3_9MICO</name>
<dbReference type="RefSeq" id="WP_344711827.1">
    <property type="nucleotide sequence ID" value="NZ_BAAAWH010000001.1"/>
</dbReference>
<gene>
    <name evidence="1" type="ORF">ACFFPJ_15425</name>
</gene>
<accession>A0ABV5T3K3</accession>
<organism evidence="1 2">
    <name type="scientific">Microbacterium terregens</name>
    <dbReference type="NCBI Taxonomy" id="69363"/>
    <lineage>
        <taxon>Bacteria</taxon>
        <taxon>Bacillati</taxon>
        <taxon>Actinomycetota</taxon>
        <taxon>Actinomycetes</taxon>
        <taxon>Micrococcales</taxon>
        <taxon>Microbacteriaceae</taxon>
        <taxon>Microbacterium</taxon>
    </lineage>
</organism>
<evidence type="ECO:0008006" key="3">
    <source>
        <dbReference type="Google" id="ProtNLM"/>
    </source>
</evidence>
<reference evidence="1 2" key="1">
    <citation type="submission" date="2024-09" db="EMBL/GenBank/DDBJ databases">
        <authorList>
            <person name="Sun Q."/>
            <person name="Mori K."/>
        </authorList>
    </citation>
    <scope>NUCLEOTIDE SEQUENCE [LARGE SCALE GENOMIC DNA]</scope>
    <source>
        <strain evidence="1 2">JCM 1342</strain>
    </source>
</reference>
<evidence type="ECO:0000313" key="2">
    <source>
        <dbReference type="Proteomes" id="UP001589611"/>
    </source>
</evidence>
<dbReference type="Proteomes" id="UP001589611">
    <property type="component" value="Unassembled WGS sequence"/>
</dbReference>
<proteinExistence type="predicted"/>
<sequence>MTEPRVVLRLDEAVDLGHAWMQALADVRGIRVLFIKGPALHRHGLRDERVSADVDLLVEPVRFAEFCQAVLEVGWTTRPGNFISHRTTLHSETFLREGWPCDLDVHGFFPGFLAPPADVFDALWARRVRMEFAHVECDVPDRVGGALILALHSLRGASIQARHADELEQLTRVVLTEDERIQVADLALATGCAATLASVLPRLGVPVEAPVAELASRGLREWRERVDSGSHGAYFWMLALRRAPWWEKPAVLWRAFWPSGAELRVAHPEIDGTLRSAMRARWARWVHGVTSAPKAMHAIFSNRRRR</sequence>
<keyword evidence="2" id="KW-1185">Reference proteome</keyword>
<comment type="caution">
    <text evidence="1">The sequence shown here is derived from an EMBL/GenBank/DDBJ whole genome shotgun (WGS) entry which is preliminary data.</text>
</comment>